<protein>
    <submittedName>
        <fullName evidence="1">Uncharacterized protein</fullName>
    </submittedName>
</protein>
<accession>A0A2U1LB60</accession>
<reference evidence="1 2" key="1">
    <citation type="journal article" date="2018" name="Mol. Plant">
        <title>The genome of Artemisia annua provides insight into the evolution of Asteraceae family and artemisinin biosynthesis.</title>
        <authorList>
            <person name="Shen Q."/>
            <person name="Zhang L."/>
            <person name="Liao Z."/>
            <person name="Wang S."/>
            <person name="Yan T."/>
            <person name="Shi P."/>
            <person name="Liu M."/>
            <person name="Fu X."/>
            <person name="Pan Q."/>
            <person name="Wang Y."/>
            <person name="Lv Z."/>
            <person name="Lu X."/>
            <person name="Zhang F."/>
            <person name="Jiang W."/>
            <person name="Ma Y."/>
            <person name="Chen M."/>
            <person name="Hao X."/>
            <person name="Li L."/>
            <person name="Tang Y."/>
            <person name="Lv G."/>
            <person name="Zhou Y."/>
            <person name="Sun X."/>
            <person name="Brodelius P.E."/>
            <person name="Rose J.K.C."/>
            <person name="Tang K."/>
        </authorList>
    </citation>
    <scope>NUCLEOTIDE SEQUENCE [LARGE SCALE GENOMIC DNA]</scope>
    <source>
        <strain evidence="2">cv. Huhao1</strain>
        <tissue evidence="1">Leaf</tissue>
    </source>
</reference>
<name>A0A2U1LB60_ARTAN</name>
<dbReference type="AlphaFoldDB" id="A0A2U1LB60"/>
<evidence type="ECO:0000313" key="2">
    <source>
        <dbReference type="Proteomes" id="UP000245207"/>
    </source>
</evidence>
<keyword evidence="2" id="KW-1185">Reference proteome</keyword>
<dbReference type="Proteomes" id="UP000245207">
    <property type="component" value="Unassembled WGS sequence"/>
</dbReference>
<evidence type="ECO:0000313" key="1">
    <source>
        <dbReference type="EMBL" id="PWA46234.1"/>
    </source>
</evidence>
<gene>
    <name evidence="1" type="ORF">CTI12_AA509860</name>
</gene>
<organism evidence="1 2">
    <name type="scientific">Artemisia annua</name>
    <name type="common">Sweet wormwood</name>
    <dbReference type="NCBI Taxonomy" id="35608"/>
    <lineage>
        <taxon>Eukaryota</taxon>
        <taxon>Viridiplantae</taxon>
        <taxon>Streptophyta</taxon>
        <taxon>Embryophyta</taxon>
        <taxon>Tracheophyta</taxon>
        <taxon>Spermatophyta</taxon>
        <taxon>Magnoliopsida</taxon>
        <taxon>eudicotyledons</taxon>
        <taxon>Gunneridae</taxon>
        <taxon>Pentapetalae</taxon>
        <taxon>asterids</taxon>
        <taxon>campanulids</taxon>
        <taxon>Asterales</taxon>
        <taxon>Asteraceae</taxon>
        <taxon>Asteroideae</taxon>
        <taxon>Anthemideae</taxon>
        <taxon>Artemisiinae</taxon>
        <taxon>Artemisia</taxon>
    </lineage>
</organism>
<proteinExistence type="predicted"/>
<sequence length="121" mass="14327">MAAATPLINELKEASGLDKLNKCFKFLFIQDHTEEEAFIRWLGEKCNEVQRKIDIGDQRMAEVLSLNDEQEEAAGDTYECLRQKQVRNRRRLEALRGIWFEIREGLTENERHMTIMDFYDD</sequence>
<dbReference type="EMBL" id="PKPP01010383">
    <property type="protein sequence ID" value="PWA46234.1"/>
    <property type="molecule type" value="Genomic_DNA"/>
</dbReference>
<comment type="caution">
    <text evidence="1">The sequence shown here is derived from an EMBL/GenBank/DDBJ whole genome shotgun (WGS) entry which is preliminary data.</text>
</comment>